<feature type="transmembrane region" description="Helical" evidence="2">
    <location>
        <begin position="595"/>
        <end position="621"/>
    </location>
</feature>
<feature type="transmembrane region" description="Helical" evidence="2">
    <location>
        <begin position="498"/>
        <end position="516"/>
    </location>
</feature>
<keyword evidence="2" id="KW-0472">Membrane</keyword>
<feature type="transmembrane region" description="Helical" evidence="2">
    <location>
        <begin position="837"/>
        <end position="858"/>
    </location>
</feature>
<feature type="domain" description="HTH cro/C1-type" evidence="3">
    <location>
        <begin position="8"/>
        <end position="62"/>
    </location>
</feature>
<feature type="transmembrane region" description="Helical" evidence="2">
    <location>
        <begin position="674"/>
        <end position="695"/>
    </location>
</feature>
<dbReference type="SMART" id="SM00530">
    <property type="entry name" value="HTH_XRE"/>
    <property type="match status" value="1"/>
</dbReference>
<dbReference type="CDD" id="cd00093">
    <property type="entry name" value="HTH_XRE"/>
    <property type="match status" value="1"/>
</dbReference>
<dbReference type="PANTHER" id="PTHR46558">
    <property type="entry name" value="TRACRIPTIONAL REGULATORY PROTEIN-RELATED-RELATED"/>
    <property type="match status" value="1"/>
</dbReference>
<name>A0ABQ3V221_9CHLR</name>
<keyword evidence="2" id="KW-1133">Transmembrane helix</keyword>
<dbReference type="SUPFAM" id="SSF47413">
    <property type="entry name" value="lambda repressor-like DNA-binding domains"/>
    <property type="match status" value="1"/>
</dbReference>
<gene>
    <name evidence="4" type="ORF">KSB_76760</name>
</gene>
<dbReference type="PANTHER" id="PTHR46558:SF4">
    <property type="entry name" value="DNA-BIDING PHAGE PROTEIN"/>
    <property type="match status" value="1"/>
</dbReference>
<dbReference type="RefSeq" id="WP_201375409.1">
    <property type="nucleotide sequence ID" value="NZ_BNJG01000003.1"/>
</dbReference>
<sequence>MVQPNTLLKNARRKHGLTQEDLAEQLNVDARTISNWEQGKHAPQLEFRKRLSEILGASPEELGVPLLEEEGELLPGQQDREEGTAPVSLVVLSAEESEDTHAQVMPSFPAFPDHREALPYAYEDVNRQRMLTRVHEKWIKGLFEDSLYHSFLLILELSEQPDVLENPWQEAMQETLLPSRTLPLGTRITQLYDAADGELLILGEPGAGKTTLILELTRTLIQRARSYNQHPIPIYFNLLSWVAKRQPFHVWLIEEIVARYRVPLKVARDWMDAGSVILLLDGLDDVGIENISSCIEAINAYRREHGFVSLVVCCRYEDYITQPARFILNKAITVKPLSIEQIDEFIAQSGADLAALRLALEYDGVLQELASTPLMLNILAVTYTGVEQEAPLVVGEPQMRRSIIFERYVNRVLEERGPKKEYRPVDTKRYLAFLASQMQQHRQVEFYLERIQPDWLPESEQRHYQNMVIRVVVGIEIFVCASLLALFRDDALPSQPGLFSWLGGGEGISLLGWMAPGLGGGFQGFVTLQIVVGLVMMLLALLGRSGIPSVSWKSIGRGLFHGVRHGLLVGSIVGLCSGGIFALDGGIGYGFYRGLGTGAYCGVLTAFVSGLITLFGVPAQPMHGADPPLKKVSLLQKLKDRLLNTLLFTGCAGVGAGLIYAWEYRTVNALVVSYALILGIFYGLVFGSGLGLGLFPELGVRILPAEVVRWSGTWRQFRHHAKKGVLLGIGIMFPTVLALAGISGSFYGLEYGVRFGLIYGAILGFIGAMAGTLAGFLTSGWSSTLVDDQQRFSSPNQGIWLSLRNGLLAGGIFGVVGGIVSGLACDLAFWAAGLTGWFPLGMGCGIVFGILFATRFFAFHGGIACVEHYILRYYLWRRGDIPWNYAAFLQYAKDRILLRRVGGGYIFTHGLLLEHFANRKDASTTERLLE</sequence>
<comment type="caution">
    <text evidence="4">The sequence shown here is derived from an EMBL/GenBank/DDBJ whole genome shotgun (WGS) entry which is preliminary data.</text>
</comment>
<feature type="transmembrane region" description="Helical" evidence="2">
    <location>
        <begin position="563"/>
        <end position="583"/>
    </location>
</feature>
<feature type="transmembrane region" description="Helical" evidence="2">
    <location>
        <begin position="642"/>
        <end position="662"/>
    </location>
</feature>
<dbReference type="PROSITE" id="PS50943">
    <property type="entry name" value="HTH_CROC1"/>
    <property type="match status" value="1"/>
</dbReference>
<dbReference type="InterPro" id="IPR001387">
    <property type="entry name" value="Cro/C1-type_HTH"/>
</dbReference>
<keyword evidence="5" id="KW-1185">Reference proteome</keyword>
<dbReference type="InterPro" id="IPR010982">
    <property type="entry name" value="Lambda_DNA-bd_dom_sf"/>
</dbReference>
<keyword evidence="2" id="KW-0812">Transmembrane</keyword>
<dbReference type="Pfam" id="PF01381">
    <property type="entry name" value="HTH_3"/>
    <property type="match status" value="1"/>
</dbReference>
<feature type="transmembrane region" description="Helical" evidence="2">
    <location>
        <begin position="467"/>
        <end position="486"/>
    </location>
</feature>
<evidence type="ECO:0000313" key="5">
    <source>
        <dbReference type="Proteomes" id="UP000654345"/>
    </source>
</evidence>
<organism evidence="4 5">
    <name type="scientific">Ktedonobacter robiniae</name>
    <dbReference type="NCBI Taxonomy" id="2778365"/>
    <lineage>
        <taxon>Bacteria</taxon>
        <taxon>Bacillati</taxon>
        <taxon>Chloroflexota</taxon>
        <taxon>Ktedonobacteria</taxon>
        <taxon>Ktedonobacterales</taxon>
        <taxon>Ktedonobacteraceae</taxon>
        <taxon>Ktedonobacter</taxon>
    </lineage>
</organism>
<feature type="transmembrane region" description="Helical" evidence="2">
    <location>
        <begin position="725"/>
        <end position="746"/>
    </location>
</feature>
<evidence type="ECO:0000256" key="1">
    <source>
        <dbReference type="ARBA" id="ARBA00023125"/>
    </source>
</evidence>
<feature type="transmembrane region" description="Helical" evidence="2">
    <location>
        <begin position="807"/>
        <end position="831"/>
    </location>
</feature>
<dbReference type="EMBL" id="BNJG01000003">
    <property type="protein sequence ID" value="GHO59201.1"/>
    <property type="molecule type" value="Genomic_DNA"/>
</dbReference>
<evidence type="ECO:0000256" key="2">
    <source>
        <dbReference type="SAM" id="Phobius"/>
    </source>
</evidence>
<evidence type="ECO:0000313" key="4">
    <source>
        <dbReference type="EMBL" id="GHO59201.1"/>
    </source>
</evidence>
<dbReference type="Gene3D" id="1.10.260.40">
    <property type="entry name" value="lambda repressor-like DNA-binding domains"/>
    <property type="match status" value="1"/>
</dbReference>
<dbReference type="InterPro" id="IPR027417">
    <property type="entry name" value="P-loop_NTPase"/>
</dbReference>
<dbReference type="Gene3D" id="3.40.50.300">
    <property type="entry name" value="P-loop containing nucleotide triphosphate hydrolases"/>
    <property type="match status" value="1"/>
</dbReference>
<dbReference type="SUPFAM" id="SSF52540">
    <property type="entry name" value="P-loop containing nucleoside triphosphate hydrolases"/>
    <property type="match status" value="1"/>
</dbReference>
<feature type="transmembrane region" description="Helical" evidence="2">
    <location>
        <begin position="522"/>
        <end position="542"/>
    </location>
</feature>
<keyword evidence="1" id="KW-0238">DNA-binding</keyword>
<protein>
    <recommendedName>
        <fullName evidence="3">HTH cro/C1-type domain-containing protein</fullName>
    </recommendedName>
</protein>
<feature type="transmembrane region" description="Helical" evidence="2">
    <location>
        <begin position="758"/>
        <end position="786"/>
    </location>
</feature>
<accession>A0ABQ3V221</accession>
<proteinExistence type="predicted"/>
<dbReference type="Proteomes" id="UP000654345">
    <property type="component" value="Unassembled WGS sequence"/>
</dbReference>
<reference evidence="4 5" key="1">
    <citation type="journal article" date="2021" name="Int. J. Syst. Evol. Microbiol.">
        <title>Reticulibacter mediterranei gen. nov., sp. nov., within the new family Reticulibacteraceae fam. nov., and Ktedonospora formicarum gen. nov., sp. nov., Ktedonobacter robiniae sp. nov., Dictyobacter formicarum sp. nov. and Dictyobacter arantiisoli sp. nov., belonging to the class Ktedonobacteria.</title>
        <authorList>
            <person name="Yabe S."/>
            <person name="Zheng Y."/>
            <person name="Wang C.M."/>
            <person name="Sakai Y."/>
            <person name="Abe K."/>
            <person name="Yokota A."/>
            <person name="Donadio S."/>
            <person name="Cavaletti L."/>
            <person name="Monciardini P."/>
        </authorList>
    </citation>
    <scope>NUCLEOTIDE SEQUENCE [LARGE SCALE GENOMIC DNA]</scope>
    <source>
        <strain evidence="4 5">SOSP1-30</strain>
    </source>
</reference>
<evidence type="ECO:0000259" key="3">
    <source>
        <dbReference type="PROSITE" id="PS50943"/>
    </source>
</evidence>